<evidence type="ECO:0000313" key="2">
    <source>
        <dbReference type="EMBL" id="TKT91758.1"/>
    </source>
</evidence>
<dbReference type="AlphaFoldDB" id="A0A4U6D6K8"/>
<protein>
    <submittedName>
        <fullName evidence="2">T9SS type A sorting domain-containing protein</fullName>
    </submittedName>
</protein>
<evidence type="ECO:0000313" key="3">
    <source>
        <dbReference type="Proteomes" id="UP000304900"/>
    </source>
</evidence>
<dbReference type="Gene3D" id="3.40.50.1110">
    <property type="entry name" value="SGNH hydrolase"/>
    <property type="match status" value="1"/>
</dbReference>
<gene>
    <name evidence="2" type="ORF">FDK13_15335</name>
</gene>
<dbReference type="InterPro" id="IPR013783">
    <property type="entry name" value="Ig-like_fold"/>
</dbReference>
<dbReference type="InterPro" id="IPR036116">
    <property type="entry name" value="FN3_sf"/>
</dbReference>
<name>A0A4U6D6K8_9BACT</name>
<proteinExistence type="predicted"/>
<dbReference type="Gene3D" id="2.60.40.10">
    <property type="entry name" value="Immunoglobulins"/>
    <property type="match status" value="1"/>
</dbReference>
<dbReference type="NCBIfam" id="TIGR04183">
    <property type="entry name" value="Por_Secre_tail"/>
    <property type="match status" value="1"/>
</dbReference>
<dbReference type="OrthoDB" id="926075at2"/>
<organism evidence="2 3">
    <name type="scientific">Dyadobacter frigoris</name>
    <dbReference type="NCBI Taxonomy" id="2576211"/>
    <lineage>
        <taxon>Bacteria</taxon>
        <taxon>Pseudomonadati</taxon>
        <taxon>Bacteroidota</taxon>
        <taxon>Cytophagia</taxon>
        <taxon>Cytophagales</taxon>
        <taxon>Spirosomataceae</taxon>
        <taxon>Dyadobacter</taxon>
    </lineage>
</organism>
<dbReference type="PROSITE" id="PS50853">
    <property type="entry name" value="FN3"/>
    <property type="match status" value="1"/>
</dbReference>
<dbReference type="InterPro" id="IPR036514">
    <property type="entry name" value="SGNH_hydro_sf"/>
</dbReference>
<comment type="caution">
    <text evidence="2">The sequence shown here is derived from an EMBL/GenBank/DDBJ whole genome shotgun (WGS) entry which is preliminary data.</text>
</comment>
<dbReference type="GO" id="GO:0016788">
    <property type="term" value="F:hydrolase activity, acting on ester bonds"/>
    <property type="evidence" value="ECO:0007669"/>
    <property type="project" value="UniProtKB-ARBA"/>
</dbReference>
<dbReference type="InterPro" id="IPR026444">
    <property type="entry name" value="Secre_tail"/>
</dbReference>
<evidence type="ECO:0000259" key="1">
    <source>
        <dbReference type="PROSITE" id="PS50853"/>
    </source>
</evidence>
<sequence>MKLVQGITLDNTILYLLILLLGSSGEALSQRYFSVVFDQLPKDMQLYARDNNNMAEVPISGVIELPGWNYFSVVTYRNKVKVGYTRSVLNYQGGSVGHFSTSSRIKAEIADYDFEVYASKSEGDSILVVRKSEIVAGDFFLISGQSNAAATIFGDWSSKYCRTLGRYPDESSAIGRGDTLWIPSAWSWTYVGAWGLEIQRSILENEGIPTCVINGSLPGAKLSDFLVRDDNNPASLTLYGLLLHKVRVAKPKRIRAFFWAHGEQEVFENIDGYAEEYEQLFKFWQKDYPMVEKFVVVQSNIIVLDNGVPNPVNGSVRDFLRRTKYLFPKTDHFAAVAVPGYDGVHYDRPGYEELGRRLFRFLRPELYNSSDIDNVQCPDIKRAFYSNAEKTEITLTFDEGQILTWPMDTTITGQDGNPLIMSLKNFFYLDSDETNLKVTSGRVDKNRVILSLKEPVNAWRMSYLPSFIPKNLPLIVPFSYKIGRFNGPYLINKRGLGAFSFHNVTINEGLIPITLQTIKTDFNTVNLSWKKNELAAGYILEKKLKGTADFLTIKYFDPSQLSYEDKDVSNTSAYIYRIKAFNSISETAYAISEIDLSPILAVEPGIKNRFLKTYPNPVTDFLKIDFSENFTGTLQVFNIRGQEYYLSEIKATKSFEFNTSFWPKGSYIVNLKNDLGIVVSKTIVKQ</sequence>
<dbReference type="Proteomes" id="UP000304900">
    <property type="component" value="Unassembled WGS sequence"/>
</dbReference>
<dbReference type="Pfam" id="PF18962">
    <property type="entry name" value="Por_Secre_tail"/>
    <property type="match status" value="1"/>
</dbReference>
<dbReference type="SUPFAM" id="SSF52266">
    <property type="entry name" value="SGNH hydrolase"/>
    <property type="match status" value="1"/>
</dbReference>
<reference evidence="2 3" key="1">
    <citation type="submission" date="2019-05" db="EMBL/GenBank/DDBJ databases">
        <title>Dyadobacter AR-3-8 sp. nov., isolated from arctic soil.</title>
        <authorList>
            <person name="Chaudhary D.K."/>
        </authorList>
    </citation>
    <scope>NUCLEOTIDE SEQUENCE [LARGE SCALE GENOMIC DNA]</scope>
    <source>
        <strain evidence="2 3">AR-3-8</strain>
    </source>
</reference>
<keyword evidence="3" id="KW-1185">Reference proteome</keyword>
<dbReference type="EMBL" id="SZVO01000006">
    <property type="protein sequence ID" value="TKT91758.1"/>
    <property type="molecule type" value="Genomic_DNA"/>
</dbReference>
<dbReference type="SUPFAM" id="SSF49265">
    <property type="entry name" value="Fibronectin type III"/>
    <property type="match status" value="1"/>
</dbReference>
<dbReference type="InterPro" id="IPR003961">
    <property type="entry name" value="FN3_dom"/>
</dbReference>
<accession>A0A4U6D6K8</accession>
<feature type="domain" description="Fibronectin type-III" evidence="1">
    <location>
        <begin position="511"/>
        <end position="605"/>
    </location>
</feature>